<keyword evidence="4" id="KW-0560">Oxidoreductase</keyword>
<dbReference type="GO" id="GO:0050660">
    <property type="term" value="F:flavin adenine dinucleotide binding"/>
    <property type="evidence" value="ECO:0007669"/>
    <property type="project" value="InterPro"/>
</dbReference>
<sequence length="501" mass="57061">MAFSPVYWLYSIIQWMLDKIFSPHPPPPGTRLRRPKIAVIGAGLTGVSSAAHCVGHGFEVTLFEADDKDHVGGIWTHVNSTSGLQIHSVMYRFHPSIKFDGGYPKQNQIVDQVRQLWHRYDLDERTKFNTKVEKVYKDKQGRWIINDPSNGRFDGIIPAIGTCGEPKMARLHGQENFKGEICHSSQLDTTDAKGKRVLIVGGGASAVEAMEWAVNTGAAQIKVLARSDKWIIPRNAFIDGLLAFNIFGQETLLSWIPENLLRFFFYRDLRDIAPADQGLFTETPTVNSDIFHQIRAGKAAWLRGDIEEVREDGIYFNHRAKGVPKGGPGRHQLVEGDIIIMATGYKRPSLEFLPDNVFEEGYMPPRWFIQCFPPEEPSICAINSTYVSAIGTVGNYHIGIYTRMLLMFLADPLTTPHTWWMKRWVDFTSAIKSLAPTKAFDFFTYSELLYWFCFVTLINPFRWKWFFFVLFGIGQDLPAKIVEQEDKLRNGFGYAKSKMDE</sequence>
<dbReference type="InterPro" id="IPR050346">
    <property type="entry name" value="FMO-like"/>
</dbReference>
<keyword evidence="2" id="KW-0285">Flavoprotein</keyword>
<dbReference type="AlphaFoldDB" id="A0AAN6DP98"/>
<evidence type="ECO:0000256" key="1">
    <source>
        <dbReference type="ARBA" id="ARBA00009183"/>
    </source>
</evidence>
<comment type="similarity">
    <text evidence="1">Belongs to the FMO family.</text>
</comment>
<comment type="caution">
    <text evidence="5">The sequence shown here is derived from an EMBL/GenBank/DDBJ whole genome shotgun (WGS) entry which is preliminary data.</text>
</comment>
<name>A0AAN6DP98_9EURO</name>
<proteinExistence type="inferred from homology"/>
<accession>A0AAN6DP98</accession>
<dbReference type="Proteomes" id="UP001203852">
    <property type="component" value="Unassembled WGS sequence"/>
</dbReference>
<dbReference type="GO" id="GO:0050661">
    <property type="term" value="F:NADP binding"/>
    <property type="evidence" value="ECO:0007669"/>
    <property type="project" value="InterPro"/>
</dbReference>
<evidence type="ECO:0000256" key="4">
    <source>
        <dbReference type="ARBA" id="ARBA00023002"/>
    </source>
</evidence>
<evidence type="ECO:0000256" key="2">
    <source>
        <dbReference type="ARBA" id="ARBA00022630"/>
    </source>
</evidence>
<keyword evidence="3" id="KW-0274">FAD</keyword>
<evidence type="ECO:0000313" key="5">
    <source>
        <dbReference type="EMBL" id="KAI1610350.1"/>
    </source>
</evidence>
<dbReference type="PANTHER" id="PTHR23023">
    <property type="entry name" value="DIMETHYLANILINE MONOOXYGENASE"/>
    <property type="match status" value="1"/>
</dbReference>
<organism evidence="5 6">
    <name type="scientific">Exophiala viscosa</name>
    <dbReference type="NCBI Taxonomy" id="2486360"/>
    <lineage>
        <taxon>Eukaryota</taxon>
        <taxon>Fungi</taxon>
        <taxon>Dikarya</taxon>
        <taxon>Ascomycota</taxon>
        <taxon>Pezizomycotina</taxon>
        <taxon>Eurotiomycetes</taxon>
        <taxon>Chaetothyriomycetidae</taxon>
        <taxon>Chaetothyriales</taxon>
        <taxon>Herpotrichiellaceae</taxon>
        <taxon>Exophiala</taxon>
    </lineage>
</organism>
<dbReference type="EMBL" id="MU404358">
    <property type="protein sequence ID" value="KAI1610350.1"/>
    <property type="molecule type" value="Genomic_DNA"/>
</dbReference>
<protein>
    <submittedName>
        <fullName evidence="5">Dimethylaniline monooxygenase (N-oxide forming)</fullName>
    </submittedName>
</protein>
<dbReference type="InterPro" id="IPR036188">
    <property type="entry name" value="FAD/NAD-bd_sf"/>
</dbReference>
<gene>
    <name evidence="5" type="ORF">EDD36DRAFT_443924</name>
</gene>
<evidence type="ECO:0000256" key="3">
    <source>
        <dbReference type="ARBA" id="ARBA00022827"/>
    </source>
</evidence>
<dbReference type="SUPFAM" id="SSF51905">
    <property type="entry name" value="FAD/NAD(P)-binding domain"/>
    <property type="match status" value="1"/>
</dbReference>
<dbReference type="Gene3D" id="3.50.50.60">
    <property type="entry name" value="FAD/NAD(P)-binding domain"/>
    <property type="match status" value="1"/>
</dbReference>
<dbReference type="Pfam" id="PF00743">
    <property type="entry name" value="FMO-like"/>
    <property type="match status" value="1"/>
</dbReference>
<dbReference type="InterPro" id="IPR020946">
    <property type="entry name" value="Flavin_mOase-like"/>
</dbReference>
<dbReference type="GO" id="GO:0004499">
    <property type="term" value="F:N,N-dimethylaniline monooxygenase activity"/>
    <property type="evidence" value="ECO:0007669"/>
    <property type="project" value="InterPro"/>
</dbReference>
<keyword evidence="6" id="KW-1185">Reference proteome</keyword>
<dbReference type="PRINTS" id="PR00469">
    <property type="entry name" value="PNDRDTASEII"/>
</dbReference>
<evidence type="ECO:0000313" key="6">
    <source>
        <dbReference type="Proteomes" id="UP001203852"/>
    </source>
</evidence>
<keyword evidence="5" id="KW-0503">Monooxygenase</keyword>
<reference evidence="5" key="1">
    <citation type="journal article" date="2022" name="bioRxiv">
        <title>Deciphering the potential niche of two novel black yeast fungi from a biological soil crust based on their genomes, phenotypes, and melanin regulation.</title>
        <authorList>
            <consortium name="DOE Joint Genome Institute"/>
            <person name="Carr E.C."/>
            <person name="Barton Q."/>
            <person name="Grambo S."/>
            <person name="Sullivan M."/>
            <person name="Renfro C.M."/>
            <person name="Kuo A."/>
            <person name="Pangilinan J."/>
            <person name="Lipzen A."/>
            <person name="Keymanesh K."/>
            <person name="Savage E."/>
            <person name="Barry K."/>
            <person name="Grigoriev I.V."/>
            <person name="Riekhof W.R."/>
            <person name="Harris S.S."/>
        </authorList>
    </citation>
    <scope>NUCLEOTIDE SEQUENCE</scope>
    <source>
        <strain evidence="5">JF 03-4F</strain>
    </source>
</reference>